<name>A0A8H6KUB9_9PEZI</name>
<evidence type="ECO:0000313" key="2">
    <source>
        <dbReference type="EMBL" id="KAF6837807.1"/>
    </source>
</evidence>
<feature type="region of interest" description="Disordered" evidence="1">
    <location>
        <begin position="17"/>
        <end position="49"/>
    </location>
</feature>
<organism evidence="2 3">
    <name type="scientific">Colletotrichum musicola</name>
    <dbReference type="NCBI Taxonomy" id="2175873"/>
    <lineage>
        <taxon>Eukaryota</taxon>
        <taxon>Fungi</taxon>
        <taxon>Dikarya</taxon>
        <taxon>Ascomycota</taxon>
        <taxon>Pezizomycotina</taxon>
        <taxon>Sordariomycetes</taxon>
        <taxon>Hypocreomycetidae</taxon>
        <taxon>Glomerellales</taxon>
        <taxon>Glomerellaceae</taxon>
        <taxon>Colletotrichum</taxon>
        <taxon>Colletotrichum orchidearum species complex</taxon>
    </lineage>
</organism>
<reference evidence="2" key="1">
    <citation type="journal article" date="2020" name="Phytopathology">
        <title>Genome Sequence Resources of Colletotrichum truncatum, C. plurivorum, C. musicola, and C. sojae: Four Species Pathogenic to Soybean (Glycine max).</title>
        <authorList>
            <person name="Rogerio F."/>
            <person name="Boufleur T.R."/>
            <person name="Ciampi-Guillardi M."/>
            <person name="Sukno S.A."/>
            <person name="Thon M.R."/>
            <person name="Massola Junior N.S."/>
            <person name="Baroncelli R."/>
        </authorList>
    </citation>
    <scope>NUCLEOTIDE SEQUENCE</scope>
    <source>
        <strain evidence="2">LFN0074</strain>
    </source>
</reference>
<dbReference type="EMBL" id="WIGM01000138">
    <property type="protein sequence ID" value="KAF6837807.1"/>
    <property type="molecule type" value="Genomic_DNA"/>
</dbReference>
<evidence type="ECO:0000313" key="3">
    <source>
        <dbReference type="Proteomes" id="UP000639643"/>
    </source>
</evidence>
<dbReference type="Proteomes" id="UP000639643">
    <property type="component" value="Unassembled WGS sequence"/>
</dbReference>
<keyword evidence="3" id="KW-1185">Reference proteome</keyword>
<evidence type="ECO:0000256" key="1">
    <source>
        <dbReference type="SAM" id="MobiDB-lite"/>
    </source>
</evidence>
<proteinExistence type="predicted"/>
<protein>
    <submittedName>
        <fullName evidence="2">Uncharacterized protein</fullName>
    </submittedName>
</protein>
<gene>
    <name evidence="2" type="ORF">CMUS01_04887</name>
</gene>
<accession>A0A8H6KUB9</accession>
<sequence>MCLLEFRRYVAWDEPRGYGRGWPQGPDDSSKAAWGRQPPCSGVPLGVHAGGTAQEVGPFLSRGGGRSGGAAVPHRFTTWLAIN</sequence>
<dbReference type="AlphaFoldDB" id="A0A8H6KUB9"/>
<comment type="caution">
    <text evidence="2">The sequence shown here is derived from an EMBL/GenBank/DDBJ whole genome shotgun (WGS) entry which is preliminary data.</text>
</comment>